<proteinExistence type="predicted"/>
<evidence type="ECO:0000313" key="2">
    <source>
        <dbReference type="Proteomes" id="UP001596101"/>
    </source>
</evidence>
<dbReference type="PANTHER" id="PTHR16222">
    <property type="entry name" value="ADP-RIBOSYLGLYCOHYDROLASE"/>
    <property type="match status" value="1"/>
</dbReference>
<gene>
    <name evidence="1" type="ORF">ACFPQ5_17350</name>
</gene>
<comment type="caution">
    <text evidence="1">The sequence shown here is derived from an EMBL/GenBank/DDBJ whole genome shotgun (WGS) entry which is preliminary data.</text>
</comment>
<dbReference type="Gene3D" id="1.10.4080.10">
    <property type="entry name" value="ADP-ribosylation/Crystallin J1"/>
    <property type="match status" value="1"/>
</dbReference>
<dbReference type="EMBL" id="JBHSMR010000013">
    <property type="protein sequence ID" value="MFC5479967.1"/>
    <property type="molecule type" value="Genomic_DNA"/>
</dbReference>
<dbReference type="RefSeq" id="WP_379758428.1">
    <property type="nucleotide sequence ID" value="NZ_JBHSMR010000013.1"/>
</dbReference>
<name>A0ABW0MRT5_9BURK</name>
<reference evidence="2" key="1">
    <citation type="journal article" date="2019" name="Int. J. Syst. Evol. Microbiol.">
        <title>The Global Catalogue of Microorganisms (GCM) 10K type strain sequencing project: providing services to taxonomists for standard genome sequencing and annotation.</title>
        <authorList>
            <consortium name="The Broad Institute Genomics Platform"/>
            <consortium name="The Broad Institute Genome Sequencing Center for Infectious Disease"/>
            <person name="Wu L."/>
            <person name="Ma J."/>
        </authorList>
    </citation>
    <scope>NUCLEOTIDE SEQUENCE [LARGE SCALE GENOMIC DNA]</scope>
    <source>
        <strain evidence="2">CCUG 43111</strain>
    </source>
</reference>
<organism evidence="1 2">
    <name type="scientific">Massilia suwonensis</name>
    <dbReference type="NCBI Taxonomy" id="648895"/>
    <lineage>
        <taxon>Bacteria</taxon>
        <taxon>Pseudomonadati</taxon>
        <taxon>Pseudomonadota</taxon>
        <taxon>Betaproteobacteria</taxon>
        <taxon>Burkholderiales</taxon>
        <taxon>Oxalobacteraceae</taxon>
        <taxon>Telluria group</taxon>
        <taxon>Massilia</taxon>
    </lineage>
</organism>
<accession>A0ABW0MRT5</accession>
<dbReference type="InterPro" id="IPR005502">
    <property type="entry name" value="Ribosyl_crysJ1"/>
</dbReference>
<dbReference type="InterPro" id="IPR036705">
    <property type="entry name" value="Ribosyl_crysJ1_sf"/>
</dbReference>
<keyword evidence="2" id="KW-1185">Reference proteome</keyword>
<dbReference type="SUPFAM" id="SSF101478">
    <property type="entry name" value="ADP-ribosylglycohydrolase"/>
    <property type="match status" value="1"/>
</dbReference>
<protein>
    <submittedName>
        <fullName evidence="1">ADP-ribosylglycohydrolase family protein</fullName>
    </submittedName>
</protein>
<dbReference type="Proteomes" id="UP001596101">
    <property type="component" value="Unassembled WGS sequence"/>
</dbReference>
<evidence type="ECO:0000313" key="1">
    <source>
        <dbReference type="EMBL" id="MFC5479967.1"/>
    </source>
</evidence>
<dbReference type="Pfam" id="PF03747">
    <property type="entry name" value="ADP_ribosyl_GH"/>
    <property type="match status" value="1"/>
</dbReference>
<dbReference type="InterPro" id="IPR050792">
    <property type="entry name" value="ADP-ribosylglycohydrolase"/>
</dbReference>
<dbReference type="PANTHER" id="PTHR16222:SF12">
    <property type="entry name" value="ADP-RIBOSYLGLYCOHYDROLASE-RELATED"/>
    <property type="match status" value="1"/>
</dbReference>
<sequence>MAAGSIEPNSAGNGALMRLAPVPMYFAQDEMAVFRYAGDSTRTTHGAREAIECSRLFGLQLRAALNGGSKAEIFSVAYPKPSSPKLASLAAGEWFNKPIEHIKGSGYCVQSLEAALWCFRHTASFRDAVLKAANLGDDADTTAAICGQLAGAFYGIQDIPNEWVERLAMGDEILALSDRLLAERYNPV</sequence>